<name>A0AAV2FD62_9ROSI</name>
<sequence>MNRSNLTPLIPLDEDINRTLRFLALEKEQAEARKRRSEEGGQHVGAEVEGIEREVEVEMAANQPQAANPTPNANAEAEAEEEPRTMGYYMAPRAADIQLPILHPPVAANNFEIKPSIVSMIQQNAYFHGLSHESPREHVQRFLELARSLKINNVSEEALQLKLFPYSLAGKALRWLNNRPALSITSWDDLLNKFMTHYCPPSKTAEWRKKITHFEQEDYETLRDAWERFSDYFLQCLHHGFEEKFRIETFYGGNSNILMILIIL</sequence>
<keyword evidence="4" id="KW-1185">Reference proteome</keyword>
<accession>A0AAV2FD62</accession>
<proteinExistence type="predicted"/>
<reference evidence="3 4" key="1">
    <citation type="submission" date="2024-04" db="EMBL/GenBank/DDBJ databases">
        <authorList>
            <person name="Fracassetti M."/>
        </authorList>
    </citation>
    <scope>NUCLEOTIDE SEQUENCE [LARGE SCALE GENOMIC DNA]</scope>
</reference>
<evidence type="ECO:0000259" key="2">
    <source>
        <dbReference type="Pfam" id="PF03732"/>
    </source>
</evidence>
<gene>
    <name evidence="3" type="ORF">LTRI10_LOCUS36067</name>
</gene>
<protein>
    <recommendedName>
        <fullName evidence="2">Retrotransposon gag domain-containing protein</fullName>
    </recommendedName>
</protein>
<evidence type="ECO:0000313" key="4">
    <source>
        <dbReference type="Proteomes" id="UP001497516"/>
    </source>
</evidence>
<dbReference type="AlphaFoldDB" id="A0AAV2FD62"/>
<evidence type="ECO:0000256" key="1">
    <source>
        <dbReference type="SAM" id="MobiDB-lite"/>
    </source>
</evidence>
<dbReference type="PANTHER" id="PTHR33223:SF11">
    <property type="entry name" value="ELEMENT PROTEIN, PUTATIVE-RELATED"/>
    <property type="match status" value="1"/>
</dbReference>
<dbReference type="Pfam" id="PF03732">
    <property type="entry name" value="Retrotrans_gag"/>
    <property type="match status" value="1"/>
</dbReference>
<organism evidence="3 4">
    <name type="scientific">Linum trigynum</name>
    <dbReference type="NCBI Taxonomy" id="586398"/>
    <lineage>
        <taxon>Eukaryota</taxon>
        <taxon>Viridiplantae</taxon>
        <taxon>Streptophyta</taxon>
        <taxon>Embryophyta</taxon>
        <taxon>Tracheophyta</taxon>
        <taxon>Spermatophyta</taxon>
        <taxon>Magnoliopsida</taxon>
        <taxon>eudicotyledons</taxon>
        <taxon>Gunneridae</taxon>
        <taxon>Pentapetalae</taxon>
        <taxon>rosids</taxon>
        <taxon>fabids</taxon>
        <taxon>Malpighiales</taxon>
        <taxon>Linaceae</taxon>
        <taxon>Linum</taxon>
    </lineage>
</organism>
<feature type="domain" description="Retrotransposon gag" evidence="2">
    <location>
        <begin position="162"/>
        <end position="253"/>
    </location>
</feature>
<feature type="region of interest" description="Disordered" evidence="1">
    <location>
        <begin position="29"/>
        <end position="82"/>
    </location>
</feature>
<dbReference type="Proteomes" id="UP001497516">
    <property type="component" value="Chromosome 6"/>
</dbReference>
<dbReference type="InterPro" id="IPR005162">
    <property type="entry name" value="Retrotrans_gag_dom"/>
</dbReference>
<feature type="compositionally biased region" description="Basic and acidic residues" evidence="1">
    <location>
        <begin position="29"/>
        <end position="41"/>
    </location>
</feature>
<dbReference type="EMBL" id="OZ034819">
    <property type="protein sequence ID" value="CAL1395648.1"/>
    <property type="molecule type" value="Genomic_DNA"/>
</dbReference>
<dbReference type="PANTHER" id="PTHR33223">
    <property type="entry name" value="CCHC-TYPE DOMAIN-CONTAINING PROTEIN"/>
    <property type="match status" value="1"/>
</dbReference>
<evidence type="ECO:0000313" key="3">
    <source>
        <dbReference type="EMBL" id="CAL1395648.1"/>
    </source>
</evidence>
<feature type="compositionally biased region" description="Low complexity" evidence="1">
    <location>
        <begin position="58"/>
        <end position="76"/>
    </location>
</feature>